<reference evidence="2 3" key="2">
    <citation type="journal article" date="2007" name="BMC Biol.">
        <title>A 100%-complete sequence reveals unusually simple genomic features in the hot-spring red alga Cyanidioschyzon merolae.</title>
        <authorList>
            <person name="Nozaki H."/>
            <person name="Takano H."/>
            <person name="Misumi O."/>
            <person name="Terasawa K."/>
            <person name="Matsuzaki M."/>
            <person name="Maruyama S."/>
            <person name="Nishida K."/>
            <person name="Yagisawa F."/>
            <person name="Yoshida Y."/>
            <person name="Fujiwara T."/>
            <person name="Takio S."/>
            <person name="Tamura K."/>
            <person name="Chung S.J."/>
            <person name="Nakamura S."/>
            <person name="Kuroiwa H."/>
            <person name="Tanaka K."/>
            <person name="Sato N."/>
            <person name="Kuroiwa T."/>
        </authorList>
    </citation>
    <scope>NUCLEOTIDE SEQUENCE [LARGE SCALE GENOMIC DNA]</scope>
    <source>
        <strain evidence="2 3">10D</strain>
    </source>
</reference>
<dbReference type="GeneID" id="16993574"/>
<dbReference type="KEGG" id="cme:CYME_CMH254C"/>
<dbReference type="HOGENOM" id="CLU_1629423_0_0_1"/>
<organism evidence="2 3">
    <name type="scientific">Cyanidioschyzon merolae (strain NIES-3377 / 10D)</name>
    <name type="common">Unicellular red alga</name>
    <dbReference type="NCBI Taxonomy" id="280699"/>
    <lineage>
        <taxon>Eukaryota</taxon>
        <taxon>Rhodophyta</taxon>
        <taxon>Bangiophyceae</taxon>
        <taxon>Cyanidiales</taxon>
        <taxon>Cyanidiaceae</taxon>
        <taxon>Cyanidioschyzon</taxon>
    </lineage>
</organism>
<dbReference type="OrthoDB" id="5658at2759"/>
<name>M1V519_CYAM1</name>
<dbReference type="Proteomes" id="UP000007014">
    <property type="component" value="Chromosome 8"/>
</dbReference>
<evidence type="ECO:0000313" key="3">
    <source>
        <dbReference type="Proteomes" id="UP000007014"/>
    </source>
</evidence>
<dbReference type="EMBL" id="AP006490">
    <property type="protein sequence ID" value="BAM79900.1"/>
    <property type="molecule type" value="Genomic_DNA"/>
</dbReference>
<feature type="region of interest" description="Disordered" evidence="1">
    <location>
        <begin position="66"/>
        <end position="128"/>
    </location>
</feature>
<reference evidence="2 3" key="1">
    <citation type="journal article" date="2004" name="Nature">
        <title>Genome sequence of the ultrasmall unicellular red alga Cyanidioschyzon merolae 10D.</title>
        <authorList>
            <person name="Matsuzaki M."/>
            <person name="Misumi O."/>
            <person name="Shin-i T."/>
            <person name="Maruyama S."/>
            <person name="Takahara M."/>
            <person name="Miyagishima S."/>
            <person name="Mori T."/>
            <person name="Nishida K."/>
            <person name="Yagisawa F."/>
            <person name="Nishida K."/>
            <person name="Yoshida Y."/>
            <person name="Nishimura Y."/>
            <person name="Nakao S."/>
            <person name="Kobayashi T."/>
            <person name="Momoyama Y."/>
            <person name="Higashiyama T."/>
            <person name="Minoda A."/>
            <person name="Sano M."/>
            <person name="Nomoto H."/>
            <person name="Oishi K."/>
            <person name="Hayashi H."/>
            <person name="Ohta F."/>
            <person name="Nishizaka S."/>
            <person name="Haga S."/>
            <person name="Miura S."/>
            <person name="Morishita T."/>
            <person name="Kabeya Y."/>
            <person name="Terasawa K."/>
            <person name="Suzuki Y."/>
            <person name="Ishii Y."/>
            <person name="Asakawa S."/>
            <person name="Takano H."/>
            <person name="Ohta N."/>
            <person name="Kuroiwa H."/>
            <person name="Tanaka K."/>
            <person name="Shimizu N."/>
            <person name="Sugano S."/>
            <person name="Sato N."/>
            <person name="Nozaki H."/>
            <person name="Ogasawara N."/>
            <person name="Kohara Y."/>
            <person name="Kuroiwa T."/>
        </authorList>
    </citation>
    <scope>NUCLEOTIDE SEQUENCE [LARGE SCALE GENOMIC DNA]</scope>
    <source>
        <strain evidence="2 3">10D</strain>
    </source>
</reference>
<keyword evidence="3" id="KW-1185">Reference proteome</keyword>
<dbReference type="AlphaFoldDB" id="M1V519"/>
<evidence type="ECO:0000256" key="1">
    <source>
        <dbReference type="SAM" id="MobiDB-lite"/>
    </source>
</evidence>
<dbReference type="RefSeq" id="XP_005536186.1">
    <property type="nucleotide sequence ID" value="XM_005536129.1"/>
</dbReference>
<sequence length="163" mass="16615">MNSAAVFTQGALSAAHWNTAALVLGAGVALAGDLQLRGRYAPAQGFAIKLPKLGFPKLPGKLPSLPSLPKVSLGSGKAAKSGGSAASAAAKTGSRTPARGAAAPGVRVRPATTQSNLPSGPTFVDPTQARVMDQGKGWKAFPGRRLPGKNMEQFLDMARSLRS</sequence>
<evidence type="ECO:0000313" key="2">
    <source>
        <dbReference type="EMBL" id="BAM79900.1"/>
    </source>
</evidence>
<gene>
    <name evidence="2" type="ORF">CYME_CMH254C</name>
</gene>
<dbReference type="Gramene" id="CMH254CT">
    <property type="protein sequence ID" value="CMH254CT"/>
    <property type="gene ID" value="CMH254C"/>
</dbReference>
<accession>M1V519</accession>
<protein>
    <submittedName>
        <fullName evidence="2">Uncharacterized protein</fullName>
    </submittedName>
</protein>
<dbReference type="OMA" id="EGWERFP"/>
<proteinExistence type="predicted"/>
<feature type="compositionally biased region" description="Low complexity" evidence="1">
    <location>
        <begin position="66"/>
        <end position="112"/>
    </location>
</feature>